<dbReference type="FunFam" id="2.10.25.10:FF:000051">
    <property type="entry name" value="Laminin subunit alpha 4"/>
    <property type="match status" value="1"/>
</dbReference>
<dbReference type="PRINTS" id="PR00011">
    <property type="entry name" value="EGFLAMININ"/>
</dbReference>
<dbReference type="FunFam" id="2.10.25.10:FF:000069">
    <property type="entry name" value="Laminin subunit alpha 1"/>
    <property type="match status" value="1"/>
</dbReference>
<feature type="coiled-coil region" evidence="12">
    <location>
        <begin position="4176"/>
        <end position="4243"/>
    </location>
</feature>
<feature type="disulfide bond" evidence="11">
    <location>
        <begin position="3152"/>
        <end position="3161"/>
    </location>
</feature>
<feature type="compositionally biased region" description="Basic residues" evidence="13">
    <location>
        <begin position="98"/>
        <end position="114"/>
    </location>
</feature>
<dbReference type="GO" id="GO:0016020">
    <property type="term" value="C:membrane"/>
    <property type="evidence" value="ECO:0007669"/>
    <property type="project" value="InterPro"/>
</dbReference>
<sequence>MDAKVKEKGILKLEPRQRTETKLELTPQGSYDRPPGSPQPSVDRWSVTWADPGSMTSSGVNLFHLPADTPASNEVKFSPTAADGSEDEDYSSLSAVLKQRRASVRRSRKGRSRRPSSPFLPDENRSRRRSSVFTTSSGDTAISIDEQPVVTQEQIFENIHLHKEVLGSVKQQPLGMRRKLKIVHQAKGYVKRHEGQLQERLAQSKSTRDIYARFNILLASKWQQMKREAANTSNLLIPWELRIKEIESHFGSVVASYFTFLRWLFWVNLVIGFILLVFVIIPEYLTANPLQDGERKIIMDDEYRNATNLLTLWEFEGVLKYSPIFYGYYSNVERDQYRMPLAYFLTGLVVYIYSFVAILRKMAENSRMSKLSEKEDECIFSWKLFTGWDFMIGNAETAHNRIASVILGFKEALLEEAEKKKNLRNWRIISLRAVVNICVIILLAVSAYAVVTVVYRSDDNAKVRSWWRENETTIVVTVISITFPLLFELLGLLEHYHPRKQLRLQLARIMLLNLLNLYSLIFALFSKIEGMSKELISLQPTLNMNATFFSENTLNMNETLIGTLPKSCFEIAVPCLPCHMLTVPVDFTITNSNLNEKWNKIPFATGDTPNFLNILPFTKKEDKKHNKPKSVSFLMKARRGKKDVGKENDANIEIAKELEKLRNISRLSGVLEPNESLEADDSDSDENYDILYSAPKNDITSESYSDTESNFYTSNSLSFSFDYSDSSTAYESFINENISTQSNNINWTDITTPDYVYDIDTSTATESESNIVSTSNEYTTVYTEETTYVSELNTESSSYFPLTDESNYITNKLYDITVKNKAKSSPETFQQDITTEMSSYYPSTEEMFTSTTNLPSTLEYVYICPNISFNCSVSCGDKNVTQIFFMSNCTVVNVKCYVTKCNTLQMTAGAYNHNKTNVTVYDTVFFDKYHRKMYNLTMGTRKKLLKLCWETMFGQELVKLTMMDLVFVLLGTLFTDFFRALFVRYMNRCWCWDLEKKCPEYGDFKIAENILHLINNQGMVWMGMFFSPGLVVLNVVKLMIMMYLRSWAVMTCNVPHEVVFRVSKSNNFYLALLLTMLFLCVLPVGYTIVWVTPSWHCGPFSEYDKIYKILTNNIYKILPTSLNFTLEYIASPAIVIPLLVLLILIIYYLTSLTNSLREANNDLKIQLRRERTEERRKMFQLADTRRRGGSSSIDNTPFSRWKKALPSLPVSKSIDSDDRKTTSDITKEPAKKAMKKKGGIFAKIVSLAIDRKTNEVTISETSPIPNNIEEETDTDFHEVLPRESLNMNDMEVSIKVENKRKTIVEFKTEGNIEKEQFNICDDLKKTESLPENGVGLEEKNNDKRKPGLSRNIDSERHKLDSSKHSKQNDSLGSAIPVITISNTESDDEVLQPPNISHTQYEMNIQRSNKEGDKVKEEINADITTEALYDFEFIGVSPEDKVERFLRTNEGFEYVQYDNETQGNELETTNYVENQITNNDSLYNMNYISTDPFFISRATIASTFESRVTSIITRRTFPTHFPTLQTNKNKILDFFKTMTVSSYTTIPTRSMQPFYLKSNEEQNKTEASKNDSNVSNGTSTSENLTNITSTTQSLVTISTTRRKKKKPSSTHKPKQIKASCYYCGLDVGNLSTSYCYDVFGNNDNRLHRLRKHLKIKCFRGTSKPKQGNKYYSPNYIGGCYKRYLDVGSTYNERGCRKSPPETGISYASTRLAKLEILLDDIEDGCVASPHASLTPFSRPISLARLHSTSGRRARNMARVVALLLLYISVACAEILTPPYFNLALGKRITATATCGDEGPELYCKLVGANADHDERVIQGQVCDMCDGTNEVKKHPPEFAVDGMETWWQSPPLSRGMKYNEVNLTIDLGQEFHVAYVFVRMGNSPRPGLWALEKSTDYGKTFKPWQYFSDSPQDCERYFGRESLQPITQDDSVICSTEYSKIVPLEGGEIPISLLNYRPSANKYFNSSVLQEWTRATNVRLRLLRTKNLLGHLMSVARQDPTVTRRYFYSIKDISIGGRCMCNGHADTCDPAEPGSDTSILVCRCQHNTCGPQCAACCPGFEQKKWRISQNWDRFACEPCNCHNHTTECEYDAEIDEKHLSLDIHGLYEGGGVCKNCQHNTEGINCNKCKPTFYRPYGKNWDELDVCQPCNCNLHYSTGNCEEETGRCECRSEFNPPNCDSCAYGYFDYPNCKPCTCNLNGTEGQHCTPTDGMCPCKYNYAGKSCEMCADGYYSPECKNCECNSVGSVSQVCDKESGNCTCKSKYSGRTCNQCEAGYYEYPTCKQCNCDVSGTEPNVCDDVTGQCVCKPGFGGVRCDQCLSGYYMEVKGRERSCVPCNCSPTGSTSTSCSADGKCNCLVNFGGKQCDQCSPGYYKFPECLPCNCDESGTFGSTCDDSGQCHCKPNFDGIKCDKCKEQFYNFPACEECNCDPRGVIASFAGCGSVPAGELCQCKDRVQGRICNDCKPLFWNLQEYNPSGCQECSCNLAGTLGGLGACNTRSGQCTCKMNVGERQCDECQDGFYKLESQNLFGCAACDCDIGGSIDNNCDKRTGQCRCHSRVEGRRCDRPIRAHYFPTLHQFQYEVEEGLTQSGPVRYRNSEDVFPGYSWKGYVVFSLLQNEVINVVHIGKSSLFRMVLKYSNPLRDPVTATIIVTPESVIDTKQGFNVQLRPTTQPQLVTVLVEKGIAPAPFVMNAGNWTVTIKTTKEVMIDYFVLIPEAYYEATVLTKLVDKPCIIGEKKLCRHFAYPSLSGFPTANVSDMVSDVTEFINDPEQLQEHNAGPNDIPIINNEQNEIEYNIKIDPSGSYIIIIEYITPINRTALAASEINSDQGGMYDLAPRGAVAIRFQSGDGPETIAFANLNDCPYTAPCRQVVVDDLSKISVFNVQEPNNVIYLDGDTDTLAAIKSIIVVPESQWHLDYITPRPYCLRRNGRCSPAVFSTAVDSKKVEIESGTGGDRERRPPILDNSTMVVYLVPQSDPVKIESKVPSPGDYIFVIHYYQPDHPESNISINITTDGQQRDATLPIEHCPSNSGCRAIIIQAGGNKQYAVNENFTITFQGNTSKGVWLDYVLVIAKSDFIDSALKENNMVDYTREFIEKCALNHYYINSNETGFCHDAMFSITSEYNSGALSCFCDFMGSTELECNTFGGQCPCKENVIGRTCSACKTGYYGFPNCRPCHCPSTAICDDNGECICPKNVEGENCDRCKPYTFNFDVQRGCDDCNCNPMGVINDQLQCEADNGNCPCKDNIIGRTCDHCEPGHYDFPDCVQCSCDLNGTTDDVCDQNTAQCYCKKHVKGQACDVCKEEYFNLQSDNPEGCTKCYCFGKTTRCSSSHLSWAELNGMSDWYLANIEANRTLSIFRLDVDPTLLNDSVISADLSGSEEDSQKVVYFGAPDYYLGKRLNSYGGYLTYSIFYTTRDDGRAIAAADVIIGGSNGYIVHNSVEQPPSQLNWMHTVRISEDEFTNLDGSAVTRDQFMNVLVNVTSIYIRATYWNEAITTRLMGVTLDFGVEEYAGLDKQASSIEDCQCPKAYKGLSCEQCAEGHYRLSSGPHAGFCVPCQCNGHSKECDVNTGICLECTDNTMGDHCEQCIPGYHGDATVGTPKDCLICACPMPYPSNNFAVGCDLSENGSLISCVCKPGYGGARCEFCAAGYYGVPEEIGDYCKPCNCSGNINTDDPGSCDSITGDCLKCVNNTSGAACNLCAPGFFGDAVFSKNCTACVCDEYGMERCDPSTGTCICRPGVIGSSCDLCKPDHWGLNSGQGCTPCDCGIASESSQCDENNGKCKCAKGVTGMHCDQCAAGYWNYSKDGCDRCNCNKGYSVGFMCNATGQCECLPGVVGEKCDRCPERWVLIPQEGCLECDSCTDALIFTVQNLTELLNNETLDFKDKADSFFTTQRLNYIANQTELLKPRVSELKNVELETVTSSVKTLETSAKNLLRSAEFAATDSDKQILRAADLANVANDILASVRENSDKAKKSVSHVSELATGLELSQQPKVDSAVTEARQIKNDIAEKDFKNKEVQAFNAYTNSTKQIERMNLFVQPVNEQVKKFESLLNDTRKLKKKLDDMLEYTDLAQHTATEAEKLNDINKKSKFGNKVLSVTKLNGAAMKDLIDAAIDINNATFWTIKVGNIVQNASKVLDEVYNTNGNVKDSLDMIADKLPELTNLTNEALNHASNLRNRADKLRALAEQENNNTRTQHAYSAASAYSSIVQEIQDAKRASEEAEEAVATVTNINNELNERVMPARDGSLALSDRALKALETVEQKLSPNLTLAKIGLQNATSTLGYADDENNAIQLSLPSSPQTSLHDETEKAEKVAKTVKSTKGIMSTLGSELEVSKEFAQTLPKLADDAQKMTSNIDNLVNKINQMDPTISSTYRTVKLKQENLESLRKEADEKLQKLRELIEQARTVANRIQVGVTFDRWSTLQPRLPDTVDEMSTSTHVSAYFRTKEKNGFILYLGNPKDTMLRRTKSDDFMVIGVQNGYPYLVMDIGETAESGREPARIGSEKFVADNRWYQVIVDRVGRNVKLSIRESLDSGSDKIHVKEAVLPGQHTIFNLDRDKSKLYVGGVPSDAKLQGISFPAFEGQIEELMIGDTPVGLWNFVSSDNLKGARQRDKLISSQSGPQEYRFNGRSHVTMPGRGYLSPQKNQVLLFFRTYAPDGLIYLVGEGKHFFSIQMQDGHVYLQVSLGNTNDMVIIGTTKAYNDGKWHRLDAGRYFSSCSLRVDNEILKMVSTSAAKEIPSLDTMNFGGNNKDIIQVTNKGFDGCIRQISIDGVNIDLSENVESVGIAYGCQFASLVSLSGENSYLRFVDISTENLQLTLKFKTNEPSGLLFVYVSRTQTTSMPDSISLSLNKGKLVLMSQRESLDTGLSTYNDSQWHVVTVTHNDKALRLVVDDFDYFSTDSAPAPLHIINGVLFVGGVQPGYVVGGEVGSKTPFKGCIADATFNGRVLNLLEPFSNHSVTFGRCGKITTTGGVPPDVSLWPTPTRDDVLPTPVLNVPVDEKEPPILLFSAEETTTATSAPSTETLPPTTTTMAPIPSTTTARASTTTRRPPPAPQPGCALAFDPQYEIGDPMEGYRFGTKEDSRIEYAKLPGRQLEGFDLTISFRTFDQHGGLIFYAAAERVPTQFLALYMKDAKLHFTFNCGGETGLVTSSTTYNDTEWHTVTLVRNNGHGKLTVNSERIGETSVSCYAPTVLAPPYYYGGLRNVTNTISQNLMDFYQPFKGCLKGLMMNGQYVTNILDRVNALRCTDNVEQGVYFGPSNNNHSNYLKLLENFKVGYEISISMEIKPRNSTGLILSVYGKKDFMILELLENEVIANVENGKGPFHASYKLGNKFSLCDGNWHRIHAVKSRHVVSVGVDGHFSDAGLGQSGSTDTRSALYIGGHVRPISTLRGTSSKRGFTGCIRNIVIKETPVHIPLSAARRDTHVGVCPSD</sequence>
<keyword evidence="3" id="KW-0272">Extracellular matrix</keyword>
<feature type="domain" description="Laminin EGF-like" evidence="16">
    <location>
        <begin position="2284"/>
        <end position="2334"/>
    </location>
</feature>
<dbReference type="FunFam" id="2.10.25.10:FF:000090">
    <property type="entry name" value="laminin subunit alpha"/>
    <property type="match status" value="2"/>
</dbReference>
<evidence type="ECO:0000259" key="15">
    <source>
        <dbReference type="PROSITE" id="PS50025"/>
    </source>
</evidence>
<dbReference type="GO" id="GO:0007155">
    <property type="term" value="P:cell adhesion"/>
    <property type="evidence" value="ECO:0007669"/>
    <property type="project" value="InterPro"/>
</dbReference>
<dbReference type="EMBL" id="CAKASE010000043">
    <property type="protein sequence ID" value="CAG9558610.1"/>
    <property type="molecule type" value="Genomic_DNA"/>
</dbReference>
<evidence type="ECO:0000256" key="5">
    <source>
        <dbReference type="ARBA" id="ARBA00022737"/>
    </source>
</evidence>
<feature type="region of interest" description="Disordered" evidence="13">
    <location>
        <begin position="1591"/>
        <end position="1610"/>
    </location>
</feature>
<keyword evidence="4" id="KW-0732">Signal</keyword>
<accession>A0A8J2MKY2</accession>
<feature type="domain" description="Laminin EGF-like" evidence="16">
    <location>
        <begin position="2480"/>
        <end position="2532"/>
    </location>
</feature>
<feature type="disulfide bond" evidence="11">
    <location>
        <begin position="3290"/>
        <end position="3299"/>
    </location>
</feature>
<feature type="disulfide bond" evidence="11">
    <location>
        <begin position="2335"/>
        <end position="2347"/>
    </location>
</feature>
<dbReference type="InterPro" id="IPR002049">
    <property type="entry name" value="LE_dom"/>
</dbReference>
<feature type="disulfide bond" evidence="11">
    <location>
        <begin position="2503"/>
        <end position="2512"/>
    </location>
</feature>
<feature type="transmembrane region" description="Helical" evidence="14">
    <location>
        <begin position="341"/>
        <end position="359"/>
    </location>
</feature>
<dbReference type="Pfam" id="PF07810">
    <property type="entry name" value="TMC"/>
    <property type="match status" value="1"/>
</dbReference>
<dbReference type="FunFam" id="2.60.120.260:FF:000092">
    <property type="entry name" value="Laminin subunit alpha-3"/>
    <property type="match status" value="1"/>
</dbReference>
<feature type="disulfide bond" evidence="11">
    <location>
        <begin position="2259"/>
        <end position="2268"/>
    </location>
</feature>
<evidence type="ECO:0000256" key="2">
    <source>
        <dbReference type="ARBA" id="ARBA00022525"/>
    </source>
</evidence>
<evidence type="ECO:0000256" key="7">
    <source>
        <dbReference type="ARBA" id="ARBA00023157"/>
    </source>
</evidence>
<dbReference type="PANTHER" id="PTHR10574:SF406">
    <property type="entry name" value="LAMININ SUBUNIT ALPHA 5"/>
    <property type="match status" value="1"/>
</dbReference>
<keyword evidence="12" id="KW-0175">Coiled coil</keyword>
<dbReference type="GO" id="GO:0006950">
    <property type="term" value="P:response to stress"/>
    <property type="evidence" value="ECO:0007669"/>
    <property type="project" value="UniProtKB-ARBA"/>
</dbReference>
<feature type="domain" description="Laminin EGF-like" evidence="16">
    <location>
        <begin position="3269"/>
        <end position="3319"/>
    </location>
</feature>
<feature type="domain" description="Laminin EGF-like" evidence="16">
    <location>
        <begin position="3813"/>
        <end position="3859"/>
    </location>
</feature>
<feature type="disulfide bond" evidence="11">
    <location>
        <begin position="2400"/>
        <end position="2409"/>
    </location>
</feature>
<feature type="domain" description="Laminin G" evidence="15">
    <location>
        <begin position="4628"/>
        <end position="4796"/>
    </location>
</feature>
<feature type="disulfide bond" evidence="11">
    <location>
        <begin position="2380"/>
        <end position="2392"/>
    </location>
</feature>
<feature type="domain" description="Laminin EGF-like" evidence="16">
    <location>
        <begin position="3558"/>
        <end position="3607"/>
    </location>
</feature>
<dbReference type="GO" id="GO:0016477">
    <property type="term" value="P:cell migration"/>
    <property type="evidence" value="ECO:0007669"/>
    <property type="project" value="UniProtKB-ARBA"/>
</dbReference>
<feature type="transmembrane region" description="Helical" evidence="14">
    <location>
        <begin position="1068"/>
        <end position="1091"/>
    </location>
</feature>
<dbReference type="FunFam" id="2.10.25.10:FF:000083">
    <property type="entry name" value="Laminin subunit alpha"/>
    <property type="match status" value="1"/>
</dbReference>
<feature type="disulfide bond" evidence="11">
    <location>
        <begin position="3269"/>
        <end position="3281"/>
    </location>
</feature>
<dbReference type="FunFam" id="2.10.25.10:FF:000407">
    <property type="entry name" value="Laminin subunit alpha-3"/>
    <property type="match status" value="1"/>
</dbReference>
<feature type="disulfide bond" evidence="11">
    <location>
        <begin position="2286"/>
        <end position="2303"/>
    </location>
</feature>
<feature type="region of interest" description="Disordered" evidence="13">
    <location>
        <begin position="5019"/>
        <end position="5043"/>
    </location>
</feature>
<organism evidence="19 20">
    <name type="scientific">Danaus chrysippus</name>
    <name type="common">African queen</name>
    <dbReference type="NCBI Taxonomy" id="151541"/>
    <lineage>
        <taxon>Eukaryota</taxon>
        <taxon>Metazoa</taxon>
        <taxon>Ecdysozoa</taxon>
        <taxon>Arthropoda</taxon>
        <taxon>Hexapoda</taxon>
        <taxon>Insecta</taxon>
        <taxon>Pterygota</taxon>
        <taxon>Neoptera</taxon>
        <taxon>Endopterygota</taxon>
        <taxon>Lepidoptera</taxon>
        <taxon>Glossata</taxon>
        <taxon>Ditrysia</taxon>
        <taxon>Papilionoidea</taxon>
        <taxon>Nymphalidae</taxon>
        <taxon>Danainae</taxon>
        <taxon>Danaini</taxon>
        <taxon>Danaina</taxon>
        <taxon>Danaus</taxon>
        <taxon>Anosia</taxon>
    </lineage>
</organism>
<feature type="domain" description="Laminin EGF-like" evidence="16">
    <location>
        <begin position="2335"/>
        <end position="2379"/>
    </location>
</feature>
<feature type="disulfide bond" evidence="10">
    <location>
        <begin position="4944"/>
        <end position="4971"/>
    </location>
</feature>
<evidence type="ECO:0000256" key="12">
    <source>
        <dbReference type="SAM" id="Coils"/>
    </source>
</evidence>
<dbReference type="GO" id="GO:0005604">
    <property type="term" value="C:basement membrane"/>
    <property type="evidence" value="ECO:0007669"/>
    <property type="project" value="UniProtKB-SubCell"/>
</dbReference>
<keyword evidence="14" id="KW-0472">Membrane</keyword>
<evidence type="ECO:0000256" key="1">
    <source>
        <dbReference type="ARBA" id="ARBA00004302"/>
    </source>
</evidence>
<comment type="caution">
    <text evidence="11">Lacks conserved residue(s) required for the propagation of feature annotation.</text>
</comment>
<evidence type="ECO:0000256" key="9">
    <source>
        <dbReference type="ARBA" id="ARBA00023292"/>
    </source>
</evidence>
<feature type="disulfide bond" evidence="11">
    <location>
        <begin position="3271"/>
        <end position="3288"/>
    </location>
</feature>
<feature type="transmembrane region" description="Helical" evidence="14">
    <location>
        <begin position="429"/>
        <end position="454"/>
    </location>
</feature>
<feature type="domain" description="Laminin EGF-like" evidence="16">
    <location>
        <begin position="3221"/>
        <end position="3268"/>
    </location>
</feature>
<dbReference type="GO" id="GO:0030054">
    <property type="term" value="C:cell junction"/>
    <property type="evidence" value="ECO:0007669"/>
    <property type="project" value="UniProtKB-ARBA"/>
</dbReference>
<dbReference type="SMART" id="SM00180">
    <property type="entry name" value="EGF_Lam"/>
    <property type="match status" value="21"/>
</dbReference>
<evidence type="ECO:0000256" key="8">
    <source>
        <dbReference type="ARBA" id="ARBA00023180"/>
    </source>
</evidence>
<feature type="disulfide bond" evidence="11">
    <location>
        <begin position="3738"/>
        <end position="3747"/>
    </location>
</feature>
<feature type="region of interest" description="Disordered" evidence="13">
    <location>
        <begin position="1559"/>
        <end position="1584"/>
    </location>
</feature>
<dbReference type="SMART" id="SM00282">
    <property type="entry name" value="LamG"/>
    <property type="match status" value="5"/>
</dbReference>
<feature type="disulfide bond" evidence="11">
    <location>
        <begin position="3786"/>
        <end position="3795"/>
    </location>
</feature>
<comment type="caution">
    <text evidence="19">The sequence shown here is derived from an EMBL/GenBank/DDBJ whole genome shotgun (WGS) entry which is preliminary data.</text>
</comment>
<dbReference type="CDD" id="cd00055">
    <property type="entry name" value="EGF_Lam"/>
    <property type="match status" value="21"/>
</dbReference>
<reference evidence="19" key="1">
    <citation type="submission" date="2021-09" db="EMBL/GenBank/DDBJ databases">
        <authorList>
            <person name="Martin H S."/>
        </authorList>
    </citation>
    <scope>NUCLEOTIDE SEQUENCE</scope>
</reference>
<dbReference type="FunFam" id="2.10.25.10:FF:000082">
    <property type="entry name" value="Laminin subunit alpha 1"/>
    <property type="match status" value="2"/>
</dbReference>
<feature type="coiled-coil region" evidence="12">
    <location>
        <begin position="4382"/>
        <end position="4416"/>
    </location>
</feature>
<feature type="disulfide bond" evidence="11">
    <location>
        <begin position="3702"/>
        <end position="3716"/>
    </location>
</feature>
<feature type="domain" description="Laminin G" evidence="15">
    <location>
        <begin position="4420"/>
        <end position="4623"/>
    </location>
</feature>
<feature type="disulfide bond" evidence="11">
    <location>
        <begin position="2240"/>
        <end position="2257"/>
    </location>
</feature>
<feature type="domain" description="Laminin IV type A" evidence="17">
    <location>
        <begin position="3340"/>
        <end position="3524"/>
    </location>
</feature>
<dbReference type="FunFam" id="2.10.25.10:FF:000034">
    <property type="entry name" value="Laminin subunit alpha 3"/>
    <property type="match status" value="1"/>
</dbReference>
<feature type="domain" description="Laminin G" evidence="15">
    <location>
        <begin position="4800"/>
        <end position="4971"/>
    </location>
</feature>
<dbReference type="Pfam" id="PF00052">
    <property type="entry name" value="Laminin_B"/>
    <property type="match status" value="1"/>
</dbReference>
<dbReference type="InterPro" id="IPR000034">
    <property type="entry name" value="Laminin_IV"/>
</dbReference>
<feature type="transmembrane region" description="Helical" evidence="14">
    <location>
        <begin position="1019"/>
        <end position="1040"/>
    </location>
</feature>
<feature type="compositionally biased region" description="Basic and acidic residues" evidence="13">
    <location>
        <begin position="1352"/>
        <end position="1367"/>
    </location>
</feature>
<evidence type="ECO:0000256" key="4">
    <source>
        <dbReference type="ARBA" id="ARBA00022729"/>
    </source>
</evidence>
<keyword evidence="20" id="KW-1185">Reference proteome</keyword>
<dbReference type="Pfam" id="PF00053">
    <property type="entry name" value="EGF_laminin"/>
    <property type="match status" value="20"/>
</dbReference>
<dbReference type="FunFam" id="2.10.25.10:FF:000388">
    <property type="entry name" value="Laminin subunit alpha"/>
    <property type="match status" value="1"/>
</dbReference>
<evidence type="ECO:0000259" key="17">
    <source>
        <dbReference type="PROSITE" id="PS51115"/>
    </source>
</evidence>
<dbReference type="InterPro" id="IPR008211">
    <property type="entry name" value="Laminin_N"/>
</dbReference>
<feature type="domain" description="Laminin EGF-like" evidence="16">
    <location>
        <begin position="3766"/>
        <end position="3812"/>
    </location>
</feature>
<feature type="transmembrane region" description="Helical" evidence="14">
    <location>
        <begin position="505"/>
        <end position="525"/>
    </location>
</feature>
<dbReference type="GO" id="GO:0071711">
    <property type="term" value="P:basement membrane organization"/>
    <property type="evidence" value="ECO:0007669"/>
    <property type="project" value="UniProtKB-ARBA"/>
</dbReference>
<feature type="transmembrane region" description="Helical" evidence="14">
    <location>
        <begin position="263"/>
        <end position="285"/>
    </location>
</feature>
<dbReference type="FunFam" id="2.10.25.10:FF:000011">
    <property type="entry name" value="Cadherin EGF LAG seven-pass G-type receptor"/>
    <property type="match status" value="1"/>
</dbReference>
<keyword evidence="8" id="KW-0325">Glycoprotein</keyword>
<keyword evidence="14" id="KW-0812">Transmembrane</keyword>
<evidence type="ECO:0000256" key="11">
    <source>
        <dbReference type="PROSITE-ProRule" id="PRU00460"/>
    </source>
</evidence>
<feature type="disulfide bond" evidence="11">
    <location>
        <begin position="3131"/>
        <end position="3143"/>
    </location>
</feature>
<dbReference type="GO" id="GO:0009887">
    <property type="term" value="P:animal organ morphogenesis"/>
    <property type="evidence" value="ECO:0007669"/>
    <property type="project" value="TreeGrafter"/>
</dbReference>
<dbReference type="InterPro" id="IPR001791">
    <property type="entry name" value="Laminin_G"/>
</dbReference>
<dbReference type="InterPro" id="IPR000742">
    <property type="entry name" value="EGF"/>
</dbReference>
<feature type="domain" description="Laminin G" evidence="15">
    <location>
        <begin position="5081"/>
        <end position="5254"/>
    </location>
</feature>
<keyword evidence="5" id="KW-0677">Repeat</keyword>
<comment type="subcellular location">
    <subcellularLocation>
        <location evidence="1">Secreted</location>
        <location evidence="1">Extracellular space</location>
        <location evidence="1">Extracellular matrix</location>
        <location evidence="1">Basement membrane</location>
    </subcellularLocation>
</comment>
<dbReference type="InterPro" id="IPR056863">
    <property type="entry name" value="LMN_ATRN_NET-like_EGF"/>
</dbReference>
<feature type="compositionally biased region" description="Basic and acidic residues" evidence="13">
    <location>
        <begin position="1559"/>
        <end position="1568"/>
    </location>
</feature>
<evidence type="ECO:0000256" key="13">
    <source>
        <dbReference type="SAM" id="MobiDB-lite"/>
    </source>
</evidence>
<dbReference type="GO" id="GO:0061564">
    <property type="term" value="P:axon development"/>
    <property type="evidence" value="ECO:0007669"/>
    <property type="project" value="UniProtKB-ARBA"/>
</dbReference>
<keyword evidence="9 11" id="KW-0424">Laminin EGF-like domain</keyword>
<dbReference type="InterPro" id="IPR010307">
    <property type="entry name" value="Laminin_dom_II"/>
</dbReference>
<feature type="domain" description="Laminin EGF-like" evidence="16">
    <location>
        <begin position="3719"/>
        <end position="3765"/>
    </location>
</feature>
<feature type="domain" description="Laminin EGF-like" evidence="16">
    <location>
        <begin position="2148"/>
        <end position="2192"/>
    </location>
</feature>
<dbReference type="Proteomes" id="UP000789524">
    <property type="component" value="Unassembled WGS sequence"/>
</dbReference>
<feature type="domain" description="Laminin N-terminal" evidence="18">
    <location>
        <begin position="1770"/>
        <end position="2017"/>
    </location>
</feature>
<feature type="domain" description="Laminin EGF-like" evidence="16">
    <location>
        <begin position="3131"/>
        <end position="3176"/>
    </location>
</feature>
<dbReference type="FunFam" id="2.10.25.10:FF:000106">
    <property type="entry name" value="Heparan sulfate proteoglycan 2"/>
    <property type="match status" value="1"/>
</dbReference>
<feature type="transmembrane region" description="Helical" evidence="14">
    <location>
        <begin position="474"/>
        <end position="493"/>
    </location>
</feature>
<dbReference type="InterPro" id="IPR012496">
    <property type="entry name" value="TMC_dom"/>
</dbReference>
<feature type="domain" description="Laminin EGF-like" evidence="16">
    <location>
        <begin position="3666"/>
        <end position="3718"/>
    </location>
</feature>
<dbReference type="Pfam" id="PF24973">
    <property type="entry name" value="EGF_LMN_ATRN"/>
    <property type="match status" value="1"/>
</dbReference>
<feature type="disulfide bond" evidence="11">
    <location>
        <begin position="2355"/>
        <end position="2364"/>
    </location>
</feature>
<dbReference type="SMART" id="SM00208">
    <property type="entry name" value="TNFR"/>
    <property type="match status" value="5"/>
</dbReference>
<dbReference type="PROSITE" id="PS01248">
    <property type="entry name" value="EGF_LAM_1"/>
    <property type="match status" value="7"/>
</dbReference>
<keyword evidence="7 11" id="KW-1015">Disulfide bond</keyword>
<feature type="disulfide bond" evidence="11">
    <location>
        <begin position="3813"/>
        <end position="3825"/>
    </location>
</feature>
<dbReference type="InterPro" id="IPR050440">
    <property type="entry name" value="Laminin/Netrin_ECM"/>
</dbReference>
<feature type="region of interest" description="Disordered" evidence="13">
    <location>
        <begin position="1331"/>
        <end position="1374"/>
    </location>
</feature>
<keyword evidence="14" id="KW-1133">Transmembrane helix</keyword>
<feature type="disulfide bond" evidence="11">
    <location>
        <begin position="3690"/>
        <end position="3699"/>
    </location>
</feature>
<dbReference type="Gene3D" id="2.60.120.200">
    <property type="match status" value="5"/>
</dbReference>
<evidence type="ECO:0000259" key="18">
    <source>
        <dbReference type="PROSITE" id="PS51117"/>
    </source>
</evidence>
<feature type="transmembrane region" description="Helical" evidence="14">
    <location>
        <begin position="1128"/>
        <end position="1149"/>
    </location>
</feature>
<dbReference type="Gene3D" id="2.60.120.260">
    <property type="entry name" value="Galactose-binding domain-like"/>
    <property type="match status" value="1"/>
</dbReference>
<feature type="disulfide bond" evidence="11">
    <location>
        <begin position="3244"/>
        <end position="3253"/>
    </location>
</feature>
<name>A0A8J2MKY2_9NEOP</name>
<feature type="compositionally biased region" description="Basic and acidic residues" evidence="13">
    <location>
        <begin position="1336"/>
        <end position="1345"/>
    </location>
</feature>
<feature type="region of interest" description="Disordered" evidence="13">
    <location>
        <begin position="1"/>
        <end position="138"/>
    </location>
</feature>
<keyword evidence="2" id="KW-0964">Secreted</keyword>
<feature type="domain" description="Laminin G" evidence="15">
    <location>
        <begin position="5261"/>
        <end position="5437"/>
    </location>
</feature>
<dbReference type="InterPro" id="IPR013320">
    <property type="entry name" value="ConA-like_dom_sf"/>
</dbReference>
<evidence type="ECO:0000259" key="16">
    <source>
        <dbReference type="PROSITE" id="PS50027"/>
    </source>
</evidence>
<dbReference type="PANTHER" id="PTHR10574">
    <property type="entry name" value="NETRIN/LAMININ-RELATED"/>
    <property type="match status" value="1"/>
</dbReference>
<feature type="compositionally biased region" description="Polar residues" evidence="13">
    <location>
        <begin position="1569"/>
        <end position="1584"/>
    </location>
</feature>
<dbReference type="InterPro" id="IPR001368">
    <property type="entry name" value="TNFR/NGFR_Cys_rich_reg"/>
</dbReference>
<feature type="disulfide bond" evidence="11">
    <location>
        <begin position="3133"/>
        <end position="3150"/>
    </location>
</feature>
<evidence type="ECO:0000313" key="20">
    <source>
        <dbReference type="Proteomes" id="UP000789524"/>
    </source>
</evidence>
<dbReference type="SUPFAM" id="SSF49899">
    <property type="entry name" value="Concanavalin A-like lectins/glucanases"/>
    <property type="match status" value="5"/>
</dbReference>
<evidence type="ECO:0000256" key="10">
    <source>
        <dbReference type="PROSITE-ProRule" id="PRU00122"/>
    </source>
</evidence>
<dbReference type="Pfam" id="PF06009">
    <property type="entry name" value="Laminin_II"/>
    <property type="match status" value="1"/>
</dbReference>
<dbReference type="Gene3D" id="2.10.25.10">
    <property type="entry name" value="Laminin"/>
    <property type="match status" value="20"/>
</dbReference>
<proteinExistence type="predicted"/>
<dbReference type="PROSITE" id="PS51117">
    <property type="entry name" value="LAMININ_NTER"/>
    <property type="match status" value="1"/>
</dbReference>
<dbReference type="SMART" id="SM00181">
    <property type="entry name" value="EGF"/>
    <property type="match status" value="11"/>
</dbReference>
<dbReference type="GO" id="GO:0009888">
    <property type="term" value="P:tissue development"/>
    <property type="evidence" value="ECO:0007669"/>
    <property type="project" value="TreeGrafter"/>
</dbReference>
<dbReference type="Pfam" id="PF02210">
    <property type="entry name" value="Laminin_G_2"/>
    <property type="match status" value="5"/>
</dbReference>
<dbReference type="PROSITE" id="PS50027">
    <property type="entry name" value="EGF_LAM_2"/>
    <property type="match status" value="14"/>
</dbReference>
<feature type="disulfide bond" evidence="11">
    <location>
        <begin position="3833"/>
        <end position="3842"/>
    </location>
</feature>
<feature type="disulfide bond" evidence="11">
    <location>
        <begin position="3577"/>
        <end position="3586"/>
    </location>
</feature>
<feature type="disulfide bond" evidence="11">
    <location>
        <begin position="2284"/>
        <end position="2296"/>
    </location>
</feature>
<evidence type="ECO:0000313" key="19">
    <source>
        <dbReference type="EMBL" id="CAG9558610.1"/>
    </source>
</evidence>
<feature type="transmembrane region" description="Helical" evidence="14">
    <location>
        <begin position="1758"/>
        <end position="1779"/>
    </location>
</feature>
<keyword evidence="6" id="KW-0084">Basement membrane</keyword>
<dbReference type="OrthoDB" id="10011303at2759"/>
<feature type="disulfide bond" evidence="10">
    <location>
        <begin position="5410"/>
        <end position="5437"/>
    </location>
</feature>
<evidence type="ECO:0000256" key="3">
    <source>
        <dbReference type="ARBA" id="ARBA00022530"/>
    </source>
</evidence>
<feature type="domain" description="Laminin EGF-like" evidence="16">
    <location>
        <begin position="2380"/>
        <end position="2424"/>
    </location>
</feature>
<dbReference type="PROSITE" id="PS50025">
    <property type="entry name" value="LAM_G_DOMAIN"/>
    <property type="match status" value="5"/>
</dbReference>
<feature type="disulfide bond" evidence="11">
    <location>
        <begin position="2238"/>
        <end position="2250"/>
    </location>
</feature>
<evidence type="ECO:0000256" key="6">
    <source>
        <dbReference type="ARBA" id="ARBA00022869"/>
    </source>
</evidence>
<feature type="disulfide bond" evidence="11">
    <location>
        <begin position="2168"/>
        <end position="2177"/>
    </location>
</feature>
<feature type="compositionally biased region" description="Basic and acidic residues" evidence="13">
    <location>
        <begin position="1"/>
        <end position="23"/>
    </location>
</feature>
<evidence type="ECO:0000256" key="14">
    <source>
        <dbReference type="SAM" id="Phobius"/>
    </source>
</evidence>
<dbReference type="CDD" id="cd00110">
    <property type="entry name" value="LamG"/>
    <property type="match status" value="5"/>
</dbReference>
<protein>
    <submittedName>
        <fullName evidence="19">(African queen) hypothetical protein</fullName>
    </submittedName>
</protein>
<dbReference type="SMART" id="SM00281">
    <property type="entry name" value="LamB"/>
    <property type="match status" value="1"/>
</dbReference>
<dbReference type="SUPFAM" id="SSF57196">
    <property type="entry name" value="EGF/Laminin"/>
    <property type="match status" value="18"/>
</dbReference>
<feature type="compositionally biased region" description="Basic residues" evidence="13">
    <location>
        <begin position="1599"/>
        <end position="1610"/>
    </location>
</feature>
<dbReference type="Pfam" id="PF00055">
    <property type="entry name" value="Laminin_N"/>
    <property type="match status" value="1"/>
</dbReference>
<dbReference type="SMART" id="SM00136">
    <property type="entry name" value="LamNT"/>
    <property type="match status" value="1"/>
</dbReference>
<feature type="domain" description="Laminin EGF-like" evidence="16">
    <location>
        <begin position="2238"/>
        <end position="2283"/>
    </location>
</feature>
<feature type="disulfide bond" evidence="11">
    <location>
        <begin position="2305"/>
        <end position="2314"/>
    </location>
</feature>
<gene>
    <name evidence="19" type="ORF">DCHRY22_LOCUS664</name>
</gene>
<dbReference type="PROSITE" id="PS51115">
    <property type="entry name" value="LAMININ_IVA"/>
    <property type="match status" value="1"/>
</dbReference>